<protein>
    <recommendedName>
        <fullName evidence="5 9">Alanine racemase</fullName>
        <ecNumber evidence="5 9">5.1.1.1</ecNumber>
    </recommendedName>
</protein>
<dbReference type="InterPro" id="IPR020622">
    <property type="entry name" value="Ala_racemase_pyridoxalP-BS"/>
</dbReference>
<dbReference type="PANTHER" id="PTHR30511:SF4">
    <property type="entry name" value="ALANINE RACEMASE, BIOSYNTHETIC"/>
    <property type="match status" value="1"/>
</dbReference>
<evidence type="ECO:0000256" key="6">
    <source>
        <dbReference type="ARBA" id="ARBA00022898"/>
    </source>
</evidence>
<evidence type="ECO:0000256" key="4">
    <source>
        <dbReference type="ARBA" id="ARBA00007880"/>
    </source>
</evidence>
<feature type="active site" description="Proton acceptor; specific for D-alanine" evidence="9">
    <location>
        <position position="35"/>
    </location>
</feature>
<evidence type="ECO:0000313" key="13">
    <source>
        <dbReference type="EMBL" id="RRJ23786.1"/>
    </source>
</evidence>
<dbReference type="FunFam" id="2.40.37.10:FF:000002">
    <property type="entry name" value="Alanine racemase"/>
    <property type="match status" value="1"/>
</dbReference>
<reference evidence="13 14" key="1">
    <citation type="submission" date="2018-11" db="EMBL/GenBank/DDBJ databases">
        <title>Draft genome analysis of Rheinheimera mesophila isolated from an industrial waste site.</title>
        <authorList>
            <person name="Yu Q."/>
            <person name="Qi Y."/>
            <person name="Zhang H."/>
            <person name="Lu Y."/>
            <person name="Pu J."/>
        </authorList>
    </citation>
    <scope>NUCLEOTIDE SEQUENCE [LARGE SCALE GENOMIC DNA]</scope>
    <source>
        <strain evidence="13 14">IITR13</strain>
    </source>
</reference>
<keyword evidence="14" id="KW-1185">Reference proteome</keyword>
<dbReference type="SMART" id="SM01005">
    <property type="entry name" value="Ala_racemase_C"/>
    <property type="match status" value="1"/>
</dbReference>
<comment type="pathway">
    <text evidence="8 9">Amino-acid biosynthesis; D-alanine biosynthesis; D-alanine from L-alanine: step 1/1.</text>
</comment>
<dbReference type="OrthoDB" id="9813814at2"/>
<dbReference type="GO" id="GO:0008784">
    <property type="term" value="F:alanine racemase activity"/>
    <property type="evidence" value="ECO:0007669"/>
    <property type="project" value="UniProtKB-UniRule"/>
</dbReference>
<dbReference type="GO" id="GO:0005829">
    <property type="term" value="C:cytosol"/>
    <property type="evidence" value="ECO:0007669"/>
    <property type="project" value="TreeGrafter"/>
</dbReference>
<proteinExistence type="inferred from homology"/>
<dbReference type="Proteomes" id="UP000276260">
    <property type="component" value="Unassembled WGS sequence"/>
</dbReference>
<sequence length="365" mass="39614">MSRRPQARIDLAALLHNLQQLRAAAPNSKVLAVLKANAYGHGLLNVAEQLKDASAFGVARIDEALMLRAGGIVKPIVLLEGFFHADELPQVVASNLQVVVHHPSQVEALVAAELDSPVHVWLKMDSGMHRLGLLPEQFLQAYQQLCQSPNVIQPMRLMTHFASADELAVDSTQQQIDLFMNTVAGLAGELCLANSAGTLAWPQSHGHWIRPGLALYGVSPMEQGRAEHHQLKAVMSFSSSVIAVREVKKGDKVGYGGTWTAPADTRLAVVAVGYGDGYPRAASNGCPVLIKGERYPIVGRVSMDMTSVDIGKADVQIGDEVLLWGADLPVEEIAEHVQTIPYELLCNITSRVEFRYINAEQQKAD</sequence>
<comment type="similarity">
    <text evidence="4 9">Belongs to the alanine racemase family.</text>
</comment>
<comment type="function">
    <text evidence="9">Catalyzes the interconversion of L-alanine and D-alanine. May also act on other amino acids.</text>
</comment>
<evidence type="ECO:0000313" key="14">
    <source>
        <dbReference type="Proteomes" id="UP000276260"/>
    </source>
</evidence>
<evidence type="ECO:0000256" key="9">
    <source>
        <dbReference type="HAMAP-Rule" id="MF_01201"/>
    </source>
</evidence>
<dbReference type="InterPro" id="IPR000821">
    <property type="entry name" value="Ala_racemase"/>
</dbReference>
<dbReference type="InterPro" id="IPR009006">
    <property type="entry name" value="Ala_racemase/Decarboxylase_C"/>
</dbReference>
<dbReference type="InterPro" id="IPR029066">
    <property type="entry name" value="PLP-binding_barrel"/>
</dbReference>
<comment type="cofactor">
    <cofactor evidence="2 9 10">
        <name>pyridoxal 5'-phosphate</name>
        <dbReference type="ChEBI" id="CHEBI:597326"/>
    </cofactor>
</comment>
<evidence type="ECO:0000256" key="2">
    <source>
        <dbReference type="ARBA" id="ARBA00001933"/>
    </source>
</evidence>
<dbReference type="RefSeq" id="WP_046520100.1">
    <property type="nucleotide sequence ID" value="NZ_LAVS01000025.1"/>
</dbReference>
<dbReference type="PRINTS" id="PR00992">
    <property type="entry name" value="ALARACEMASE"/>
</dbReference>
<organism evidence="13 14">
    <name type="scientific">Rheinheimera mesophila</name>
    <dbReference type="NCBI Taxonomy" id="1547515"/>
    <lineage>
        <taxon>Bacteria</taxon>
        <taxon>Pseudomonadati</taxon>
        <taxon>Pseudomonadota</taxon>
        <taxon>Gammaproteobacteria</taxon>
        <taxon>Chromatiales</taxon>
        <taxon>Chromatiaceae</taxon>
        <taxon>Rheinheimera</taxon>
    </lineage>
</organism>
<name>A0A3P3QR91_9GAMM</name>
<keyword evidence="7 9" id="KW-0413">Isomerase</keyword>
<dbReference type="InterPro" id="IPR001608">
    <property type="entry name" value="Ala_racemase_N"/>
</dbReference>
<dbReference type="SUPFAM" id="SSF50621">
    <property type="entry name" value="Alanine racemase C-terminal domain-like"/>
    <property type="match status" value="1"/>
</dbReference>
<dbReference type="HAMAP" id="MF_01201">
    <property type="entry name" value="Ala_racemase"/>
    <property type="match status" value="1"/>
</dbReference>
<evidence type="ECO:0000256" key="11">
    <source>
        <dbReference type="PIRSR" id="PIRSR600821-52"/>
    </source>
</evidence>
<evidence type="ECO:0000259" key="12">
    <source>
        <dbReference type="SMART" id="SM01005"/>
    </source>
</evidence>
<dbReference type="Pfam" id="PF00842">
    <property type="entry name" value="Ala_racemase_C"/>
    <property type="match status" value="1"/>
</dbReference>
<comment type="pathway">
    <text evidence="3">Cell wall biogenesis; peptidoglycan biosynthesis.</text>
</comment>
<evidence type="ECO:0000256" key="7">
    <source>
        <dbReference type="ARBA" id="ARBA00023235"/>
    </source>
</evidence>
<dbReference type="InterPro" id="IPR011079">
    <property type="entry name" value="Ala_racemase_C"/>
</dbReference>
<dbReference type="AlphaFoldDB" id="A0A3P3QR91"/>
<dbReference type="EC" id="5.1.1.1" evidence="5 9"/>
<comment type="catalytic activity">
    <reaction evidence="1 9">
        <text>L-alanine = D-alanine</text>
        <dbReference type="Rhea" id="RHEA:20249"/>
        <dbReference type="ChEBI" id="CHEBI:57416"/>
        <dbReference type="ChEBI" id="CHEBI:57972"/>
        <dbReference type="EC" id="5.1.1.1"/>
    </reaction>
</comment>
<evidence type="ECO:0000256" key="8">
    <source>
        <dbReference type="ARBA" id="ARBA00037912"/>
    </source>
</evidence>
<feature type="active site" description="Proton acceptor; specific for L-alanine" evidence="9">
    <location>
        <position position="255"/>
    </location>
</feature>
<dbReference type="UniPathway" id="UPA00042">
    <property type="reaction ID" value="UER00497"/>
</dbReference>
<gene>
    <name evidence="13" type="primary">alr</name>
    <name evidence="13" type="ORF">EIK76_06935</name>
</gene>
<feature type="binding site" evidence="9 11">
    <location>
        <position position="303"/>
    </location>
    <ligand>
        <name>substrate</name>
    </ligand>
</feature>
<feature type="binding site" evidence="9 11">
    <location>
        <position position="130"/>
    </location>
    <ligand>
        <name>substrate</name>
    </ligand>
</feature>
<dbReference type="GO" id="GO:0030170">
    <property type="term" value="F:pyridoxal phosphate binding"/>
    <property type="evidence" value="ECO:0007669"/>
    <property type="project" value="UniProtKB-UniRule"/>
</dbReference>
<dbReference type="FunFam" id="3.20.20.10:FF:000002">
    <property type="entry name" value="Alanine racemase"/>
    <property type="match status" value="1"/>
</dbReference>
<dbReference type="EMBL" id="RRCF01000001">
    <property type="protein sequence ID" value="RRJ23786.1"/>
    <property type="molecule type" value="Genomic_DNA"/>
</dbReference>
<comment type="caution">
    <text evidence="13">The sequence shown here is derived from an EMBL/GenBank/DDBJ whole genome shotgun (WGS) entry which is preliminary data.</text>
</comment>
<dbReference type="Pfam" id="PF01168">
    <property type="entry name" value="Ala_racemase_N"/>
    <property type="match status" value="1"/>
</dbReference>
<dbReference type="SUPFAM" id="SSF51419">
    <property type="entry name" value="PLP-binding barrel"/>
    <property type="match status" value="1"/>
</dbReference>
<evidence type="ECO:0000256" key="5">
    <source>
        <dbReference type="ARBA" id="ARBA00013089"/>
    </source>
</evidence>
<dbReference type="PROSITE" id="PS00395">
    <property type="entry name" value="ALANINE_RACEMASE"/>
    <property type="match status" value="1"/>
</dbReference>
<evidence type="ECO:0000256" key="3">
    <source>
        <dbReference type="ARBA" id="ARBA00004752"/>
    </source>
</evidence>
<feature type="modified residue" description="N6-(pyridoxal phosphate)lysine" evidence="9 10">
    <location>
        <position position="35"/>
    </location>
</feature>
<keyword evidence="6 9" id="KW-0663">Pyridoxal phosphate</keyword>
<dbReference type="CDD" id="cd06827">
    <property type="entry name" value="PLPDE_III_AR_proteobact"/>
    <property type="match status" value="1"/>
</dbReference>
<dbReference type="Gene3D" id="2.40.37.10">
    <property type="entry name" value="Lyase, Ornithine Decarboxylase, Chain A, domain 1"/>
    <property type="match status" value="1"/>
</dbReference>
<evidence type="ECO:0000256" key="1">
    <source>
        <dbReference type="ARBA" id="ARBA00000316"/>
    </source>
</evidence>
<feature type="domain" description="Alanine racemase C-terminal" evidence="12">
    <location>
        <begin position="234"/>
        <end position="357"/>
    </location>
</feature>
<dbReference type="NCBIfam" id="TIGR00492">
    <property type="entry name" value="alr"/>
    <property type="match status" value="1"/>
</dbReference>
<dbReference type="GO" id="GO:0030632">
    <property type="term" value="P:D-alanine biosynthetic process"/>
    <property type="evidence" value="ECO:0007669"/>
    <property type="project" value="UniProtKB-UniRule"/>
</dbReference>
<dbReference type="PANTHER" id="PTHR30511">
    <property type="entry name" value="ALANINE RACEMASE"/>
    <property type="match status" value="1"/>
</dbReference>
<evidence type="ECO:0000256" key="10">
    <source>
        <dbReference type="PIRSR" id="PIRSR600821-50"/>
    </source>
</evidence>
<dbReference type="Gene3D" id="3.20.20.10">
    <property type="entry name" value="Alanine racemase"/>
    <property type="match status" value="1"/>
</dbReference>
<accession>A0A3P3QR91</accession>